<reference evidence="1" key="1">
    <citation type="journal article" date="2019" name="Sci. Rep.">
        <title>Draft genome of Tanacetum cinerariifolium, the natural source of mosquito coil.</title>
        <authorList>
            <person name="Yamashiro T."/>
            <person name="Shiraishi A."/>
            <person name="Satake H."/>
            <person name="Nakayama K."/>
        </authorList>
    </citation>
    <scope>NUCLEOTIDE SEQUENCE</scope>
</reference>
<organism evidence="1">
    <name type="scientific">Tanacetum cinerariifolium</name>
    <name type="common">Dalmatian daisy</name>
    <name type="synonym">Chrysanthemum cinerariifolium</name>
    <dbReference type="NCBI Taxonomy" id="118510"/>
    <lineage>
        <taxon>Eukaryota</taxon>
        <taxon>Viridiplantae</taxon>
        <taxon>Streptophyta</taxon>
        <taxon>Embryophyta</taxon>
        <taxon>Tracheophyta</taxon>
        <taxon>Spermatophyta</taxon>
        <taxon>Magnoliopsida</taxon>
        <taxon>eudicotyledons</taxon>
        <taxon>Gunneridae</taxon>
        <taxon>Pentapetalae</taxon>
        <taxon>asterids</taxon>
        <taxon>campanulids</taxon>
        <taxon>Asterales</taxon>
        <taxon>Asteraceae</taxon>
        <taxon>Asteroideae</taxon>
        <taxon>Anthemideae</taxon>
        <taxon>Anthemidinae</taxon>
        <taxon>Tanacetum</taxon>
    </lineage>
</organism>
<name>A0A6L2KK64_TANCI</name>
<dbReference type="EMBL" id="BKCJ010002511">
    <property type="protein sequence ID" value="GEU49052.1"/>
    <property type="molecule type" value="Genomic_DNA"/>
</dbReference>
<accession>A0A6L2KK64</accession>
<proteinExistence type="predicted"/>
<gene>
    <name evidence="1" type="ORF">Tci_021030</name>
</gene>
<evidence type="ECO:0000313" key="1">
    <source>
        <dbReference type="EMBL" id="GEU49052.1"/>
    </source>
</evidence>
<sequence>MDEPAPHLVYDFFAHRPLPGYAGNPNHMNGWIKTDVPLLGEMAGRPSNRHGGGLSMLFGDDDSNNDILDDDEDDEEVWEVNKEWLMAPVTLPSMPVMPPPSNYKVGGPCTAATKGHSLALATPGFLVPPSVIEDMCTRMGNLEYGCLLDTYVGSGSRHLEIIMIGCIDLGTKDCNS</sequence>
<dbReference type="AlphaFoldDB" id="A0A6L2KK64"/>
<protein>
    <submittedName>
        <fullName evidence="1">Uncharacterized protein</fullName>
    </submittedName>
</protein>
<comment type="caution">
    <text evidence="1">The sequence shown here is derived from an EMBL/GenBank/DDBJ whole genome shotgun (WGS) entry which is preliminary data.</text>
</comment>